<dbReference type="EMBL" id="KZ293431">
    <property type="protein sequence ID" value="PBK68846.1"/>
    <property type="molecule type" value="Genomic_DNA"/>
</dbReference>
<protein>
    <submittedName>
        <fullName evidence="3">Uncharacterized protein</fullName>
    </submittedName>
</protein>
<sequence length="248" mass="27698">MAQSSQPPLRSSSLSIAHGTEQMMSLLQSEKARTIAEVNNQLSDLQRRYTELEHVSSQFRQVAVNSLADAHQRESNLHTLLAQMSAELETVKGIITALGMHYEMNEQTGQRVLTCYDTWRSHLQENLVNGGGVFILITVPKKETNQSPYYVCITYLIHYATVPNERWASLIQSRPRKVRPLSTSVNAVRSSIYKYDDYDAMPGCIILQSVCALLVPVVLHTRSDPASAVGRNSSSGSTIYGAERRMPK</sequence>
<organism evidence="3 4">
    <name type="scientific">Armillaria solidipes</name>
    <dbReference type="NCBI Taxonomy" id="1076256"/>
    <lineage>
        <taxon>Eukaryota</taxon>
        <taxon>Fungi</taxon>
        <taxon>Dikarya</taxon>
        <taxon>Basidiomycota</taxon>
        <taxon>Agaricomycotina</taxon>
        <taxon>Agaricomycetes</taxon>
        <taxon>Agaricomycetidae</taxon>
        <taxon>Agaricales</taxon>
        <taxon>Marasmiineae</taxon>
        <taxon>Physalacriaceae</taxon>
        <taxon>Armillaria</taxon>
    </lineage>
</organism>
<dbReference type="AlphaFoldDB" id="A0A2H3C0M6"/>
<accession>A0A2H3C0M6</accession>
<gene>
    <name evidence="3" type="ORF">ARMSODRAFT_196758</name>
</gene>
<reference evidence="4" key="1">
    <citation type="journal article" date="2017" name="Nat. Ecol. Evol.">
        <title>Genome expansion and lineage-specific genetic innovations in the forest pathogenic fungi Armillaria.</title>
        <authorList>
            <person name="Sipos G."/>
            <person name="Prasanna A.N."/>
            <person name="Walter M.C."/>
            <person name="O'Connor E."/>
            <person name="Balint B."/>
            <person name="Krizsan K."/>
            <person name="Kiss B."/>
            <person name="Hess J."/>
            <person name="Varga T."/>
            <person name="Slot J."/>
            <person name="Riley R."/>
            <person name="Boka B."/>
            <person name="Rigling D."/>
            <person name="Barry K."/>
            <person name="Lee J."/>
            <person name="Mihaltcheva S."/>
            <person name="LaButti K."/>
            <person name="Lipzen A."/>
            <person name="Waldron R."/>
            <person name="Moloney N.M."/>
            <person name="Sperisen C."/>
            <person name="Kredics L."/>
            <person name="Vagvoelgyi C."/>
            <person name="Patrignani A."/>
            <person name="Fitzpatrick D."/>
            <person name="Nagy I."/>
            <person name="Doyle S."/>
            <person name="Anderson J.B."/>
            <person name="Grigoriev I.V."/>
            <person name="Gueldener U."/>
            <person name="Muensterkoetter M."/>
            <person name="Nagy L.G."/>
        </authorList>
    </citation>
    <scope>NUCLEOTIDE SEQUENCE [LARGE SCALE GENOMIC DNA]</scope>
    <source>
        <strain evidence="4">28-4</strain>
    </source>
</reference>
<name>A0A2H3C0M6_9AGAR</name>
<dbReference type="Proteomes" id="UP000218334">
    <property type="component" value="Unassembled WGS sequence"/>
</dbReference>
<evidence type="ECO:0000313" key="4">
    <source>
        <dbReference type="Proteomes" id="UP000218334"/>
    </source>
</evidence>
<evidence type="ECO:0000256" key="1">
    <source>
        <dbReference type="SAM" id="Coils"/>
    </source>
</evidence>
<evidence type="ECO:0000256" key="2">
    <source>
        <dbReference type="SAM" id="MobiDB-lite"/>
    </source>
</evidence>
<keyword evidence="1" id="KW-0175">Coiled coil</keyword>
<feature type="coiled-coil region" evidence="1">
    <location>
        <begin position="28"/>
        <end position="55"/>
    </location>
</feature>
<evidence type="ECO:0000313" key="3">
    <source>
        <dbReference type="EMBL" id="PBK68846.1"/>
    </source>
</evidence>
<proteinExistence type="predicted"/>
<feature type="region of interest" description="Disordered" evidence="2">
    <location>
        <begin position="225"/>
        <end position="248"/>
    </location>
</feature>
<keyword evidence="4" id="KW-1185">Reference proteome</keyword>